<evidence type="ECO:0000313" key="3">
    <source>
        <dbReference type="Proteomes" id="UP000461595"/>
    </source>
</evidence>
<dbReference type="AlphaFoldDB" id="A0A7X3GAA1"/>
<evidence type="ECO:0000256" key="1">
    <source>
        <dbReference type="SAM" id="Phobius"/>
    </source>
</evidence>
<dbReference type="EMBL" id="WSRS01000055">
    <property type="protein sequence ID" value="MVX59271.1"/>
    <property type="molecule type" value="Genomic_DNA"/>
</dbReference>
<dbReference type="OrthoDB" id="9814991at2"/>
<keyword evidence="1" id="KW-0812">Transmembrane</keyword>
<gene>
    <name evidence="2" type="ORF">E5983_06425</name>
</gene>
<evidence type="ECO:0008006" key="4">
    <source>
        <dbReference type="Google" id="ProtNLM"/>
    </source>
</evidence>
<feature type="transmembrane region" description="Helical" evidence="1">
    <location>
        <begin position="76"/>
        <end position="102"/>
    </location>
</feature>
<keyword evidence="1" id="KW-1133">Transmembrane helix</keyword>
<evidence type="ECO:0000313" key="2">
    <source>
        <dbReference type="EMBL" id="MVX59271.1"/>
    </source>
</evidence>
<accession>A0A7X3GAA1</accession>
<dbReference type="Proteomes" id="UP000461595">
    <property type="component" value="Unassembled WGS sequence"/>
</dbReference>
<sequence length="204" mass="24243">MKKGSFRGLFRLDSWWLRLANQVYDLIMTNLLWLLSALPLVTLGMAKLYSLYGISQWRFSKDYELLVSFRQAWRRYWRIGLFLSVLDLGFRGLCLFNLYLVLGQTSWPFLAYKVLIVQVYLLTDLFLFYFYPLALREGLTWKERLQTALLFLVGRPRTSLLALGLGLVSFLLYTFNSQSFFVFLWFHCMIGQSLWSWFQLEASR</sequence>
<keyword evidence="1" id="KW-0472">Membrane</keyword>
<feature type="transmembrane region" description="Helical" evidence="1">
    <location>
        <begin position="147"/>
        <end position="173"/>
    </location>
</feature>
<comment type="caution">
    <text evidence="2">The sequence shown here is derived from an EMBL/GenBank/DDBJ whole genome shotgun (WGS) entry which is preliminary data.</text>
</comment>
<feature type="transmembrane region" description="Helical" evidence="1">
    <location>
        <begin position="114"/>
        <end position="135"/>
    </location>
</feature>
<organism evidence="2 3">
    <name type="scientific">Streptococcus danieliae</name>
    <dbReference type="NCBI Taxonomy" id="747656"/>
    <lineage>
        <taxon>Bacteria</taxon>
        <taxon>Bacillati</taxon>
        <taxon>Bacillota</taxon>
        <taxon>Bacilli</taxon>
        <taxon>Lactobacillales</taxon>
        <taxon>Streptococcaceae</taxon>
        <taxon>Streptococcus</taxon>
    </lineage>
</organism>
<proteinExistence type="predicted"/>
<name>A0A7X3GAA1_9STRE</name>
<protein>
    <recommendedName>
        <fullName evidence="4">DUF624 domain-containing protein</fullName>
    </recommendedName>
</protein>
<dbReference type="RefSeq" id="WP_160333053.1">
    <property type="nucleotide sequence ID" value="NZ_WSRS01000055.1"/>
</dbReference>
<feature type="transmembrane region" description="Helical" evidence="1">
    <location>
        <begin position="31"/>
        <end position="55"/>
    </location>
</feature>
<reference evidence="2 3" key="1">
    <citation type="submission" date="2019-12" db="EMBL/GenBank/DDBJ databases">
        <title>Microbes associate with the intestines of laboratory mice.</title>
        <authorList>
            <person name="Navarre W."/>
            <person name="Wong E."/>
        </authorList>
    </citation>
    <scope>NUCLEOTIDE SEQUENCE [LARGE SCALE GENOMIC DNA]</scope>
    <source>
        <strain evidence="2 3">NM51_B2-22</strain>
    </source>
</reference>